<dbReference type="EMBL" id="MFTD01000017">
    <property type="protein sequence ID" value="OGI46556.1"/>
    <property type="molecule type" value="Genomic_DNA"/>
</dbReference>
<keyword evidence="2" id="KW-0546">Nucleotide metabolism</keyword>
<sequence length="139" mass="15117">MFLSSEKIKEAVRLGELIITPYSDVKVKPASYTFTLDKAIKDLSTGEEISIPLEGFILKPGAFVIGKTVETINLRNKYILILGNRSSLAQQGIDVLQSSTIAEPDTNGQLTLEINNNGPKTVYLMPGMGIAKGIFSEIN</sequence>
<dbReference type="InterPro" id="IPR033704">
    <property type="entry name" value="dUTPase_trimeric"/>
</dbReference>
<dbReference type="SUPFAM" id="SSF51283">
    <property type="entry name" value="dUTPase-like"/>
    <property type="match status" value="1"/>
</dbReference>
<dbReference type="AlphaFoldDB" id="A0A1F6TNB6"/>
<comment type="caution">
    <text evidence="3">The sequence shown here is derived from an EMBL/GenBank/DDBJ whole genome shotgun (WGS) entry which is preliminary data.</text>
</comment>
<dbReference type="PANTHER" id="PTHR42680">
    <property type="entry name" value="DCTP DEAMINASE"/>
    <property type="match status" value="1"/>
</dbReference>
<evidence type="ECO:0000256" key="2">
    <source>
        <dbReference type="ARBA" id="ARBA00023080"/>
    </source>
</evidence>
<gene>
    <name evidence="3" type="ORF">A2121_02830</name>
</gene>
<dbReference type="Proteomes" id="UP000176484">
    <property type="component" value="Unassembled WGS sequence"/>
</dbReference>
<evidence type="ECO:0000256" key="1">
    <source>
        <dbReference type="ARBA" id="ARBA00022801"/>
    </source>
</evidence>
<evidence type="ECO:0000313" key="3">
    <source>
        <dbReference type="EMBL" id="OGI46556.1"/>
    </source>
</evidence>
<dbReference type="Gene3D" id="2.70.40.10">
    <property type="match status" value="1"/>
</dbReference>
<dbReference type="InterPro" id="IPR011962">
    <property type="entry name" value="dCTP_deaminase"/>
</dbReference>
<reference evidence="3 4" key="1">
    <citation type="journal article" date="2016" name="Nat. Commun.">
        <title>Thousands of microbial genomes shed light on interconnected biogeochemical processes in an aquifer system.</title>
        <authorList>
            <person name="Anantharaman K."/>
            <person name="Brown C.T."/>
            <person name="Hug L.A."/>
            <person name="Sharon I."/>
            <person name="Castelle C.J."/>
            <person name="Probst A.J."/>
            <person name="Thomas B.C."/>
            <person name="Singh A."/>
            <person name="Wilkins M.J."/>
            <person name="Karaoz U."/>
            <person name="Brodie E.L."/>
            <person name="Williams K.H."/>
            <person name="Hubbard S.S."/>
            <person name="Banfield J.F."/>
        </authorList>
    </citation>
    <scope>NUCLEOTIDE SEQUENCE [LARGE SCALE GENOMIC DNA]</scope>
</reference>
<proteinExistence type="predicted"/>
<accession>A0A1F6TNB6</accession>
<keyword evidence="1" id="KW-0378">Hydrolase</keyword>
<name>A0A1F6TNB6_9BACT</name>
<dbReference type="InterPro" id="IPR036157">
    <property type="entry name" value="dUTPase-like_sf"/>
</dbReference>
<evidence type="ECO:0000313" key="4">
    <source>
        <dbReference type="Proteomes" id="UP000176484"/>
    </source>
</evidence>
<dbReference type="CDD" id="cd07557">
    <property type="entry name" value="trimeric_dUTPase"/>
    <property type="match status" value="1"/>
</dbReference>
<dbReference type="Pfam" id="PF22769">
    <property type="entry name" value="DCD"/>
    <property type="match status" value="1"/>
</dbReference>
<dbReference type="GO" id="GO:0008829">
    <property type="term" value="F:dCTP deaminase activity"/>
    <property type="evidence" value="ECO:0007669"/>
    <property type="project" value="InterPro"/>
</dbReference>
<dbReference type="GO" id="GO:0006229">
    <property type="term" value="P:dUTP biosynthetic process"/>
    <property type="evidence" value="ECO:0007669"/>
    <property type="project" value="InterPro"/>
</dbReference>
<dbReference type="PANTHER" id="PTHR42680:SF3">
    <property type="entry name" value="DCTP DEAMINASE"/>
    <property type="match status" value="1"/>
</dbReference>
<protein>
    <submittedName>
        <fullName evidence="3">Uncharacterized protein</fullName>
    </submittedName>
</protein>
<organism evidence="3 4">
    <name type="scientific">Candidatus Nomurabacteria bacterium GWB1_40_6</name>
    <dbReference type="NCBI Taxonomy" id="1801727"/>
    <lineage>
        <taxon>Bacteria</taxon>
        <taxon>Candidatus Nomuraibacteriota</taxon>
    </lineage>
</organism>